<feature type="region of interest" description="Disordered" evidence="2">
    <location>
        <begin position="105"/>
        <end position="147"/>
    </location>
</feature>
<sequence length="147" mass="16352">MDVLIPLALLATGLIIGFFVARHMYTGSDNSTAEKRAEQSIKDMMAQQAEHHIHQTRQTIEDIENQCYALKQQVQEYEILLKQGDSDDASRVPFYGEQATSYLRNNLKGKEKNKESKVAGAQPLDFANTGSGLFIGSAGQSTEEKTR</sequence>
<dbReference type="Pfam" id="PF06295">
    <property type="entry name" value="ZapG-like"/>
    <property type="match status" value="1"/>
</dbReference>
<evidence type="ECO:0000313" key="4">
    <source>
        <dbReference type="Proteomes" id="UP000709336"/>
    </source>
</evidence>
<proteinExistence type="predicted"/>
<dbReference type="RefSeq" id="WP_169211030.1">
    <property type="nucleotide sequence ID" value="NZ_JAATNW010000005.1"/>
</dbReference>
<accession>A0ABX1R311</accession>
<organism evidence="3 4">
    <name type="scientific">Alteromonas ponticola</name>
    <dbReference type="NCBI Taxonomy" id="2720613"/>
    <lineage>
        <taxon>Bacteria</taxon>
        <taxon>Pseudomonadati</taxon>
        <taxon>Pseudomonadota</taxon>
        <taxon>Gammaproteobacteria</taxon>
        <taxon>Alteromonadales</taxon>
        <taxon>Alteromonadaceae</taxon>
        <taxon>Alteromonas/Salinimonas group</taxon>
        <taxon>Alteromonas</taxon>
    </lineage>
</organism>
<keyword evidence="1" id="KW-0175">Coiled coil</keyword>
<feature type="compositionally biased region" description="Basic and acidic residues" evidence="2">
    <location>
        <begin position="108"/>
        <end position="117"/>
    </location>
</feature>
<dbReference type="EMBL" id="JAATNW010000005">
    <property type="protein sequence ID" value="NMH60474.1"/>
    <property type="molecule type" value="Genomic_DNA"/>
</dbReference>
<reference evidence="3 4" key="1">
    <citation type="submission" date="2020-03" db="EMBL/GenBank/DDBJ databases">
        <title>Alteromonas ponticola sp. nov., isolated from seawater.</title>
        <authorList>
            <person name="Yoon J.-H."/>
            <person name="Kim Y.-O."/>
        </authorList>
    </citation>
    <scope>NUCLEOTIDE SEQUENCE [LARGE SCALE GENOMIC DNA]</scope>
    <source>
        <strain evidence="3 4">MYP5</strain>
    </source>
</reference>
<evidence type="ECO:0000256" key="1">
    <source>
        <dbReference type="SAM" id="Coils"/>
    </source>
</evidence>
<dbReference type="InterPro" id="IPR009386">
    <property type="entry name" value="ZapG-like"/>
</dbReference>
<protein>
    <submittedName>
        <fullName evidence="3">DUF1043 family protein</fullName>
    </submittedName>
</protein>
<feature type="coiled-coil region" evidence="1">
    <location>
        <begin position="46"/>
        <end position="80"/>
    </location>
</feature>
<gene>
    <name evidence="3" type="ORF">HCJ96_10615</name>
</gene>
<keyword evidence="4" id="KW-1185">Reference proteome</keyword>
<dbReference type="Proteomes" id="UP000709336">
    <property type="component" value="Unassembled WGS sequence"/>
</dbReference>
<evidence type="ECO:0000313" key="3">
    <source>
        <dbReference type="EMBL" id="NMH60474.1"/>
    </source>
</evidence>
<comment type="caution">
    <text evidence="3">The sequence shown here is derived from an EMBL/GenBank/DDBJ whole genome shotgun (WGS) entry which is preliminary data.</text>
</comment>
<name>A0ABX1R311_9ALTE</name>
<evidence type="ECO:0000256" key="2">
    <source>
        <dbReference type="SAM" id="MobiDB-lite"/>
    </source>
</evidence>